<organism evidence="1 2">
    <name type="scientific">Ajellomyces capsulatus (strain H143)</name>
    <name type="common">Darling's disease fungus</name>
    <name type="synonym">Histoplasma capsulatum</name>
    <dbReference type="NCBI Taxonomy" id="544712"/>
    <lineage>
        <taxon>Eukaryota</taxon>
        <taxon>Fungi</taxon>
        <taxon>Dikarya</taxon>
        <taxon>Ascomycota</taxon>
        <taxon>Pezizomycotina</taxon>
        <taxon>Eurotiomycetes</taxon>
        <taxon>Eurotiomycetidae</taxon>
        <taxon>Onygenales</taxon>
        <taxon>Ajellomycetaceae</taxon>
        <taxon>Histoplasma</taxon>
    </lineage>
</organism>
<dbReference type="VEuPathDB" id="FungiDB:HCDG_09416"/>
<dbReference type="OrthoDB" id="4135672at2759"/>
<dbReference type="AlphaFoldDB" id="C6HT85"/>
<protein>
    <submittedName>
        <fullName evidence="1">Uncharacterized protein</fullName>
    </submittedName>
</protein>
<dbReference type="Pfam" id="PF20174">
    <property type="entry name" value="DUF6540"/>
    <property type="match status" value="1"/>
</dbReference>
<reference evidence="2" key="1">
    <citation type="submission" date="2009-05" db="EMBL/GenBank/DDBJ databases">
        <title>The genome sequence of Ajellomyces capsulatus strain H143.</title>
        <authorList>
            <person name="Champion M."/>
            <person name="Cuomo C.A."/>
            <person name="Ma L.-J."/>
            <person name="Henn M.R."/>
            <person name="Sil A."/>
            <person name="Goldman B."/>
            <person name="Young S.K."/>
            <person name="Kodira C.D."/>
            <person name="Zeng Q."/>
            <person name="Koehrsen M."/>
            <person name="Alvarado L."/>
            <person name="Berlin A.M."/>
            <person name="Borenstein D."/>
            <person name="Chen Z."/>
            <person name="Engels R."/>
            <person name="Freedman E."/>
            <person name="Gellesch M."/>
            <person name="Goldberg J."/>
            <person name="Griggs A."/>
            <person name="Gujja S."/>
            <person name="Heiman D.I."/>
            <person name="Hepburn T.A."/>
            <person name="Howarth C."/>
            <person name="Jen D."/>
            <person name="Larson L."/>
            <person name="Lewis B."/>
            <person name="Mehta T."/>
            <person name="Park D."/>
            <person name="Pearson M."/>
            <person name="Roberts A."/>
            <person name="Saif S."/>
            <person name="Shea T.D."/>
            <person name="Shenoy N."/>
            <person name="Sisk P."/>
            <person name="Stolte C."/>
            <person name="Sykes S."/>
            <person name="Walk T."/>
            <person name="White J."/>
            <person name="Yandava C."/>
            <person name="Klein B."/>
            <person name="McEwen J.G."/>
            <person name="Puccia R."/>
            <person name="Goldman G.H."/>
            <person name="Felipe M.S."/>
            <person name="Nino-Vega G."/>
            <person name="San-Blas G."/>
            <person name="Taylor J.W."/>
            <person name="Mendoza L."/>
            <person name="Galagan J.E."/>
            <person name="Nusbaum C."/>
            <person name="Birren B.W."/>
        </authorList>
    </citation>
    <scope>NUCLEOTIDE SEQUENCE [LARGE SCALE GENOMIC DNA]</scope>
    <source>
        <strain evidence="2">H143</strain>
    </source>
</reference>
<sequence length="140" mass="15834">MSYNVYLITSNGMPRNRHALFVETNSVTSSGHIFQVTGNIQNGMAFEDKPGHSPDQQPTFHGKTFLGTVQRDYKKSFKEVCLGIQPPKKQFDGPRRRYLDEPIRRCQEWTAEAIQALTSAGVLVVEEILLSLFATTREES</sequence>
<evidence type="ECO:0000313" key="1">
    <source>
        <dbReference type="EMBL" id="EER36532.1"/>
    </source>
</evidence>
<proteinExistence type="predicted"/>
<dbReference type="STRING" id="544712.C6HT85"/>
<accession>C6HT85</accession>
<dbReference type="EMBL" id="GG692440">
    <property type="protein sequence ID" value="EER36532.1"/>
    <property type="molecule type" value="Genomic_DNA"/>
</dbReference>
<dbReference type="Proteomes" id="UP000002624">
    <property type="component" value="Unassembled WGS sequence"/>
</dbReference>
<name>C6HT85_AJECH</name>
<dbReference type="OMA" id="REECCLA"/>
<dbReference type="InterPro" id="IPR046670">
    <property type="entry name" value="DUF6540"/>
</dbReference>
<evidence type="ECO:0000313" key="2">
    <source>
        <dbReference type="Proteomes" id="UP000002624"/>
    </source>
</evidence>
<gene>
    <name evidence="1" type="ORF">HCDG_09416</name>
</gene>
<dbReference type="HOGENOM" id="CLU_103863_1_0_1"/>